<dbReference type="InParanoid" id="Q01XT0"/>
<dbReference type="InterPro" id="IPR009056">
    <property type="entry name" value="Cyt_c-like_dom"/>
</dbReference>
<feature type="domain" description="Cytochrome c" evidence="8">
    <location>
        <begin position="19"/>
        <end position="95"/>
    </location>
</feature>
<feature type="chain" id="PRO_5004162796" evidence="7">
    <location>
        <begin position="19"/>
        <end position="242"/>
    </location>
</feature>
<keyword evidence="3 6" id="KW-0479">Metal-binding</keyword>
<dbReference type="PANTHER" id="PTHR37823">
    <property type="entry name" value="CYTOCHROME C-553-LIKE"/>
    <property type="match status" value="1"/>
</dbReference>
<dbReference type="PROSITE" id="PS51007">
    <property type="entry name" value="CYTC"/>
    <property type="match status" value="2"/>
</dbReference>
<proteinExistence type="predicted"/>
<name>Q01XT0_SOLUE</name>
<keyword evidence="5 6" id="KW-0408">Iron</keyword>
<dbReference type="OrthoDB" id="111549at2"/>
<evidence type="ECO:0000259" key="8">
    <source>
        <dbReference type="PROSITE" id="PS51007"/>
    </source>
</evidence>
<dbReference type="GO" id="GO:0020037">
    <property type="term" value="F:heme binding"/>
    <property type="evidence" value="ECO:0007669"/>
    <property type="project" value="InterPro"/>
</dbReference>
<dbReference type="eggNOG" id="COG2010">
    <property type="taxonomic scope" value="Bacteria"/>
</dbReference>
<evidence type="ECO:0000256" key="3">
    <source>
        <dbReference type="ARBA" id="ARBA00022723"/>
    </source>
</evidence>
<keyword evidence="1" id="KW-0813">Transport</keyword>
<accession>Q01XT0</accession>
<gene>
    <name evidence="9" type="ordered locus">Acid_4576</name>
</gene>
<evidence type="ECO:0000256" key="5">
    <source>
        <dbReference type="ARBA" id="ARBA00023004"/>
    </source>
</evidence>
<dbReference type="AlphaFoldDB" id="Q01XT0"/>
<keyword evidence="2 6" id="KW-0349">Heme</keyword>
<feature type="signal peptide" evidence="7">
    <location>
        <begin position="1"/>
        <end position="18"/>
    </location>
</feature>
<evidence type="ECO:0000256" key="2">
    <source>
        <dbReference type="ARBA" id="ARBA00022617"/>
    </source>
</evidence>
<dbReference type="HOGENOM" id="CLU_1141987_0_0_0"/>
<dbReference type="InterPro" id="IPR036909">
    <property type="entry name" value="Cyt_c-like_dom_sf"/>
</dbReference>
<dbReference type="GO" id="GO:0009055">
    <property type="term" value="F:electron transfer activity"/>
    <property type="evidence" value="ECO:0007669"/>
    <property type="project" value="InterPro"/>
</dbReference>
<evidence type="ECO:0000256" key="1">
    <source>
        <dbReference type="ARBA" id="ARBA00022448"/>
    </source>
</evidence>
<sequence precursor="true">MRALVLGLAFAVHVFAQAPDGAVGRRIFESQCALCHGQTGGGGRGPALNRPKLDRAPDDAALRSFISEGGGDMPGAWQLHEDELAGVAAYVRTLGAMPPEAVPGDPASGARVYAASGCPGCHMIRGEGAGFGPELTAIGSRRSAAFLRQTILKPAATLPEGFLYVAAVPSSGAAVRGIRVNEDSFTIQLRDAGGRYYSFRKSELTELRRLEGATPMPPYEGKIPGNALDDLVAYLAGLKGKL</sequence>
<keyword evidence="4" id="KW-0249">Electron transport</keyword>
<dbReference type="InterPro" id="IPR013427">
    <property type="entry name" value="Haem-bd_dom_put"/>
</dbReference>
<keyword evidence="7" id="KW-0732">Signal</keyword>
<dbReference type="STRING" id="234267.Acid_4576"/>
<evidence type="ECO:0000313" key="9">
    <source>
        <dbReference type="EMBL" id="ABJ85535.1"/>
    </source>
</evidence>
<dbReference type="NCBIfam" id="TIGR02603">
    <property type="entry name" value="CxxCH_TIGR02603"/>
    <property type="match status" value="1"/>
</dbReference>
<organism evidence="9">
    <name type="scientific">Solibacter usitatus (strain Ellin6076)</name>
    <dbReference type="NCBI Taxonomy" id="234267"/>
    <lineage>
        <taxon>Bacteria</taxon>
        <taxon>Pseudomonadati</taxon>
        <taxon>Acidobacteriota</taxon>
        <taxon>Terriglobia</taxon>
        <taxon>Bryobacterales</taxon>
        <taxon>Solibacteraceae</taxon>
        <taxon>Candidatus Solibacter</taxon>
    </lineage>
</organism>
<evidence type="ECO:0000256" key="4">
    <source>
        <dbReference type="ARBA" id="ARBA00022982"/>
    </source>
</evidence>
<dbReference type="Pfam" id="PF00034">
    <property type="entry name" value="Cytochrom_C"/>
    <property type="match status" value="1"/>
</dbReference>
<protein>
    <submittedName>
        <fullName evidence="9">Putative heme-binding protein</fullName>
    </submittedName>
</protein>
<evidence type="ECO:0000256" key="6">
    <source>
        <dbReference type="PROSITE-ProRule" id="PRU00433"/>
    </source>
</evidence>
<dbReference type="SUPFAM" id="SSF46626">
    <property type="entry name" value="Cytochrome c"/>
    <property type="match status" value="2"/>
</dbReference>
<evidence type="ECO:0000256" key="7">
    <source>
        <dbReference type="SAM" id="SignalP"/>
    </source>
</evidence>
<reference evidence="9" key="1">
    <citation type="submission" date="2006-10" db="EMBL/GenBank/DDBJ databases">
        <title>Complete sequence of Solibacter usitatus Ellin6076.</title>
        <authorList>
            <consortium name="US DOE Joint Genome Institute"/>
            <person name="Copeland A."/>
            <person name="Lucas S."/>
            <person name="Lapidus A."/>
            <person name="Barry K."/>
            <person name="Detter J.C."/>
            <person name="Glavina del Rio T."/>
            <person name="Hammon N."/>
            <person name="Israni S."/>
            <person name="Dalin E."/>
            <person name="Tice H."/>
            <person name="Pitluck S."/>
            <person name="Thompson L.S."/>
            <person name="Brettin T."/>
            <person name="Bruce D."/>
            <person name="Han C."/>
            <person name="Tapia R."/>
            <person name="Gilna P."/>
            <person name="Schmutz J."/>
            <person name="Larimer F."/>
            <person name="Land M."/>
            <person name="Hauser L."/>
            <person name="Kyrpides N."/>
            <person name="Mikhailova N."/>
            <person name="Janssen P.H."/>
            <person name="Kuske C.R."/>
            <person name="Richardson P."/>
        </authorList>
    </citation>
    <scope>NUCLEOTIDE SEQUENCE</scope>
    <source>
        <strain evidence="9">Ellin6076</strain>
    </source>
</reference>
<feature type="domain" description="Cytochrome c" evidence="8">
    <location>
        <begin position="104"/>
        <end position="239"/>
    </location>
</feature>
<dbReference type="Gene3D" id="1.10.760.10">
    <property type="entry name" value="Cytochrome c-like domain"/>
    <property type="match status" value="2"/>
</dbReference>
<dbReference type="Pfam" id="PF13442">
    <property type="entry name" value="Cytochrome_CBB3"/>
    <property type="match status" value="1"/>
</dbReference>
<dbReference type="InterPro" id="IPR051811">
    <property type="entry name" value="Cytochrome_c550/c551-like"/>
</dbReference>
<dbReference type="GO" id="GO:0046872">
    <property type="term" value="F:metal ion binding"/>
    <property type="evidence" value="ECO:0007669"/>
    <property type="project" value="UniProtKB-KW"/>
</dbReference>
<dbReference type="EMBL" id="CP000473">
    <property type="protein sequence ID" value="ABJ85535.1"/>
    <property type="molecule type" value="Genomic_DNA"/>
</dbReference>
<dbReference type="KEGG" id="sus:Acid_4576"/>